<protein>
    <recommendedName>
        <fullName evidence="3">RING-type E3 ubiquitin transferase</fullName>
        <ecNumber evidence="3">2.3.2.27</ecNumber>
    </recommendedName>
</protein>
<evidence type="ECO:0000256" key="5">
    <source>
        <dbReference type="ARBA" id="ARBA00022763"/>
    </source>
</evidence>
<dbReference type="GO" id="GO:0031491">
    <property type="term" value="F:nucleosome binding"/>
    <property type="evidence" value="ECO:0007669"/>
    <property type="project" value="TreeGrafter"/>
</dbReference>
<feature type="compositionally biased region" description="Acidic residues" evidence="8">
    <location>
        <begin position="445"/>
        <end position="457"/>
    </location>
</feature>
<organism evidence="9 10">
    <name type="scientific">Gryllus longicercus</name>
    <dbReference type="NCBI Taxonomy" id="2509291"/>
    <lineage>
        <taxon>Eukaryota</taxon>
        <taxon>Metazoa</taxon>
        <taxon>Ecdysozoa</taxon>
        <taxon>Arthropoda</taxon>
        <taxon>Hexapoda</taxon>
        <taxon>Insecta</taxon>
        <taxon>Pterygota</taxon>
        <taxon>Neoptera</taxon>
        <taxon>Polyneoptera</taxon>
        <taxon>Orthoptera</taxon>
        <taxon>Ensifera</taxon>
        <taxon>Gryllidea</taxon>
        <taxon>Grylloidea</taxon>
        <taxon>Gryllidae</taxon>
        <taxon>Gryllinae</taxon>
        <taxon>Gryllus</taxon>
    </lineage>
</organism>
<dbReference type="CDD" id="cd22249">
    <property type="entry name" value="UDM1_RNF168_RNF169-like"/>
    <property type="match status" value="1"/>
</dbReference>
<dbReference type="EMBL" id="JAZDUA010000014">
    <property type="protein sequence ID" value="KAK7873432.1"/>
    <property type="molecule type" value="Genomic_DNA"/>
</dbReference>
<feature type="region of interest" description="Disordered" evidence="8">
    <location>
        <begin position="127"/>
        <end position="171"/>
    </location>
</feature>
<keyword evidence="7" id="KW-0539">Nucleus</keyword>
<evidence type="ECO:0000256" key="4">
    <source>
        <dbReference type="ARBA" id="ARBA00022679"/>
    </source>
</evidence>
<dbReference type="EC" id="2.3.2.27" evidence="3"/>
<feature type="compositionally biased region" description="Low complexity" evidence="8">
    <location>
        <begin position="145"/>
        <end position="154"/>
    </location>
</feature>
<feature type="region of interest" description="Disordered" evidence="8">
    <location>
        <begin position="398"/>
        <end position="463"/>
    </location>
</feature>
<evidence type="ECO:0000256" key="7">
    <source>
        <dbReference type="ARBA" id="ARBA00023242"/>
    </source>
</evidence>
<feature type="region of interest" description="Disordered" evidence="8">
    <location>
        <begin position="318"/>
        <end position="361"/>
    </location>
</feature>
<feature type="compositionally biased region" description="Low complexity" evidence="8">
    <location>
        <begin position="348"/>
        <end position="360"/>
    </location>
</feature>
<accession>A0AAN9ZGR4</accession>
<evidence type="ECO:0000256" key="6">
    <source>
        <dbReference type="ARBA" id="ARBA00022786"/>
    </source>
</evidence>
<feature type="compositionally biased region" description="Polar residues" evidence="8">
    <location>
        <begin position="417"/>
        <end position="431"/>
    </location>
</feature>
<comment type="subcellular location">
    <subcellularLocation>
        <location evidence="2">Nucleus</location>
    </subcellularLocation>
</comment>
<dbReference type="GO" id="GO:0005634">
    <property type="term" value="C:nucleus"/>
    <property type="evidence" value="ECO:0007669"/>
    <property type="project" value="UniProtKB-SubCell"/>
</dbReference>
<feature type="compositionally biased region" description="Basic and acidic residues" evidence="8">
    <location>
        <begin position="510"/>
        <end position="526"/>
    </location>
</feature>
<dbReference type="Proteomes" id="UP001378592">
    <property type="component" value="Unassembled WGS sequence"/>
</dbReference>
<evidence type="ECO:0000256" key="8">
    <source>
        <dbReference type="SAM" id="MobiDB-lite"/>
    </source>
</evidence>
<feature type="compositionally biased region" description="Polar residues" evidence="8">
    <location>
        <begin position="128"/>
        <end position="142"/>
    </location>
</feature>
<proteinExistence type="predicted"/>
<evidence type="ECO:0000256" key="1">
    <source>
        <dbReference type="ARBA" id="ARBA00000900"/>
    </source>
</evidence>
<keyword evidence="10" id="KW-1185">Reference proteome</keyword>
<comment type="catalytic activity">
    <reaction evidence="1">
        <text>S-ubiquitinyl-[E2 ubiquitin-conjugating enzyme]-L-cysteine + [acceptor protein]-L-lysine = [E2 ubiquitin-conjugating enzyme]-L-cysteine + N(6)-ubiquitinyl-[acceptor protein]-L-lysine.</text>
        <dbReference type="EC" id="2.3.2.27"/>
    </reaction>
</comment>
<dbReference type="PANTHER" id="PTHR23328">
    <property type="entry name" value="RING-TYPE DOMAIN-CONTAINING PROTEIN"/>
    <property type="match status" value="1"/>
</dbReference>
<evidence type="ECO:0000313" key="9">
    <source>
        <dbReference type="EMBL" id="KAK7873432.1"/>
    </source>
</evidence>
<feature type="region of interest" description="Disordered" evidence="8">
    <location>
        <begin position="510"/>
        <end position="564"/>
    </location>
</feature>
<name>A0AAN9ZGR4_9ORTH</name>
<evidence type="ECO:0000313" key="10">
    <source>
        <dbReference type="Proteomes" id="UP001378592"/>
    </source>
</evidence>
<dbReference type="GO" id="GO:0006302">
    <property type="term" value="P:double-strand break repair"/>
    <property type="evidence" value="ECO:0007669"/>
    <property type="project" value="TreeGrafter"/>
</dbReference>
<dbReference type="GO" id="GO:0035861">
    <property type="term" value="C:site of double-strand break"/>
    <property type="evidence" value="ECO:0007669"/>
    <property type="project" value="TreeGrafter"/>
</dbReference>
<keyword evidence="6" id="KW-0833">Ubl conjugation pathway</keyword>
<dbReference type="AlphaFoldDB" id="A0AAN9ZGR4"/>
<reference evidence="9 10" key="1">
    <citation type="submission" date="2024-03" db="EMBL/GenBank/DDBJ databases">
        <title>The genome assembly and annotation of the cricket Gryllus longicercus Weissman &amp; Gray.</title>
        <authorList>
            <person name="Szrajer S."/>
            <person name="Gray D."/>
            <person name="Ylla G."/>
        </authorList>
    </citation>
    <scope>NUCLEOTIDE SEQUENCE [LARGE SCALE GENOMIC DNA]</scope>
    <source>
        <strain evidence="9">DAG 2021-001</strain>
        <tissue evidence="9">Whole body minus gut</tissue>
    </source>
</reference>
<sequence length="564" mass="62114">MCRKRVGGWLRTATKDGNLVNIKLWALIQQRFPDEVQAKMNGDDDGVEERVVSNSTPQVRLSTPGEIGQEFAYQLHQLQKEAERRQEEEWRASCNLIQKLCEEEQREKERQQNQVHHDEQVARELQETMMQSSSNASQSTPEQVPPQQQKASQPQPAPHIQQQRQGPSSEVEVKKGPLDFFFATRSFHKKSVVEINCPSDTPGCSSDQARSSSNLSTGSQDSITQEMLHFKPIKVVPRTPPKRLPGALFADGQVVEPRIVKATPLNLNRAFEVLEAGADVEALLSPASRLRLGLCQPECTLPQPSAFRGYPCIQQARSSSGLEEAEVETPTKRPRLAPAALDTEESSAEATPSSPTTTETDINMGVLRLSPSGPASSSHSADLHTKVGFLQIIPADDPVASSSSSGCYAGTKDTPDSRVSSMDIDNSSPVATKSGPGTAHTSGMDIEEEGEGVENESSDVPGRGRESIALRLLAEEQAAEELRLQQEQQQQQADWELAKRLQDEWDLADQRVDRSRGSDNPYELRRKPTSAGVKANGSSRGKVARGRQRTLEETFTPRRRSGRN</sequence>
<keyword evidence="4" id="KW-0808">Transferase</keyword>
<dbReference type="GO" id="GO:0061630">
    <property type="term" value="F:ubiquitin protein ligase activity"/>
    <property type="evidence" value="ECO:0007669"/>
    <property type="project" value="UniProtKB-EC"/>
</dbReference>
<evidence type="ECO:0000256" key="3">
    <source>
        <dbReference type="ARBA" id="ARBA00012483"/>
    </source>
</evidence>
<dbReference type="InterPro" id="IPR051657">
    <property type="entry name" value="RNF168/RNF169_E3_ubiq-ligase"/>
</dbReference>
<evidence type="ECO:0000256" key="2">
    <source>
        <dbReference type="ARBA" id="ARBA00004123"/>
    </source>
</evidence>
<comment type="caution">
    <text evidence="9">The sequence shown here is derived from an EMBL/GenBank/DDBJ whole genome shotgun (WGS) entry which is preliminary data.</text>
</comment>
<gene>
    <name evidence="9" type="ORF">R5R35_000216</name>
</gene>
<dbReference type="PANTHER" id="PTHR23328:SF0">
    <property type="entry name" value="RING-TYPE DOMAIN-CONTAINING PROTEIN"/>
    <property type="match status" value="1"/>
</dbReference>
<keyword evidence="5" id="KW-0227">DNA damage</keyword>